<gene>
    <name evidence="12" type="ORF">PILCRDRAFT_810622</name>
</gene>
<feature type="domain" description="DyP dimeric alpha+beta barrel" evidence="11">
    <location>
        <begin position="9"/>
        <end position="180"/>
    </location>
</feature>
<sequence>MSTPLDFANIQGDILEGLPKKYQTFLFFVIADATEFRHRLTDIIPLITTTVQVQADMNAINEHKAKGHTGLLKLVGTNIAFSHSGLSALGIDPTTLGDSLFTNGQLVDASAGAAGLSDPGPIVGSGTDPAWDPDFKKQIDGCILITGESQQTISERLLEIETKLAGTVKTIKELNGNVRPGDQAGHEHFGFQDGLSQPPIIGFRTPNTGEQPTDPGLILLGEKGDAPLSNITRPPWAKDSSFLVFRKLQQFVPEFNKFLAENPIPDKNLPPDQGSTLLGARLVGRWTSGAPIDLDPTVDNPADGKDPNRANDFDYSNDLTAQTKCPFTAHLRKTNPRASIVPGLSVVQDNFRIIRQGIPYGPEVNPDEAESQTTKFDRGLLFVSYQSDIGKGFHFIQRTWSNNPDFPNPGSGYDGIIGQDIFNQRTTTGMDPENVSTSLALPKQAFVIPLGGEYFLSPSISALKTVFAA</sequence>
<dbReference type="InterPro" id="IPR006314">
    <property type="entry name" value="Dyp_peroxidase"/>
</dbReference>
<dbReference type="InterPro" id="IPR049509">
    <property type="entry name" value="DyP_N"/>
</dbReference>
<evidence type="ECO:0000256" key="5">
    <source>
        <dbReference type="ARBA" id="ARBA00022729"/>
    </source>
</evidence>
<dbReference type="GO" id="GO:0004601">
    <property type="term" value="F:peroxidase activity"/>
    <property type="evidence" value="ECO:0007669"/>
    <property type="project" value="UniProtKB-KW"/>
</dbReference>
<keyword evidence="2" id="KW-0575">Peroxidase</keyword>
<dbReference type="GO" id="GO:0046872">
    <property type="term" value="F:metal ion binding"/>
    <property type="evidence" value="ECO:0007669"/>
    <property type="project" value="UniProtKB-KW"/>
</dbReference>
<keyword evidence="3" id="KW-0349">Heme</keyword>
<dbReference type="InParanoid" id="A0A0C3GL88"/>
<feature type="compositionally biased region" description="Basic and acidic residues" evidence="9">
    <location>
        <begin position="302"/>
        <end position="312"/>
    </location>
</feature>
<evidence type="ECO:0000313" key="12">
    <source>
        <dbReference type="EMBL" id="KIM91351.1"/>
    </source>
</evidence>
<evidence type="ECO:0000259" key="10">
    <source>
        <dbReference type="Pfam" id="PF20628"/>
    </source>
</evidence>
<organism evidence="12 13">
    <name type="scientific">Piloderma croceum (strain F 1598)</name>
    <dbReference type="NCBI Taxonomy" id="765440"/>
    <lineage>
        <taxon>Eukaryota</taxon>
        <taxon>Fungi</taxon>
        <taxon>Dikarya</taxon>
        <taxon>Basidiomycota</taxon>
        <taxon>Agaricomycotina</taxon>
        <taxon>Agaricomycetes</taxon>
        <taxon>Agaricomycetidae</taxon>
        <taxon>Atheliales</taxon>
        <taxon>Atheliaceae</taxon>
        <taxon>Piloderma</taxon>
    </lineage>
</organism>
<keyword evidence="7" id="KW-0408">Iron</keyword>
<dbReference type="PROSITE" id="PS51404">
    <property type="entry name" value="DYP_PEROXIDASE"/>
    <property type="match status" value="1"/>
</dbReference>
<dbReference type="PANTHER" id="PTHR30521:SF4">
    <property type="entry name" value="DEFERROCHELATASE"/>
    <property type="match status" value="1"/>
</dbReference>
<dbReference type="STRING" id="765440.A0A0C3GL88"/>
<evidence type="ECO:0000256" key="3">
    <source>
        <dbReference type="ARBA" id="ARBA00022617"/>
    </source>
</evidence>
<evidence type="ECO:0000256" key="4">
    <source>
        <dbReference type="ARBA" id="ARBA00022723"/>
    </source>
</evidence>
<evidence type="ECO:0000256" key="8">
    <source>
        <dbReference type="ARBA" id="ARBA00025737"/>
    </source>
</evidence>
<feature type="domain" description="Dyp-type peroxidase C-terminal" evidence="10">
    <location>
        <begin position="319"/>
        <end position="401"/>
    </location>
</feature>
<dbReference type="EMBL" id="KN832971">
    <property type="protein sequence ID" value="KIM91351.1"/>
    <property type="molecule type" value="Genomic_DNA"/>
</dbReference>
<dbReference type="SUPFAM" id="SSF54909">
    <property type="entry name" value="Dimeric alpha+beta barrel"/>
    <property type="match status" value="1"/>
</dbReference>
<evidence type="ECO:0000256" key="2">
    <source>
        <dbReference type="ARBA" id="ARBA00022559"/>
    </source>
</evidence>
<dbReference type="Pfam" id="PF20628">
    <property type="entry name" value="Dyp_perox_C"/>
    <property type="match status" value="1"/>
</dbReference>
<protein>
    <recommendedName>
        <fullName evidence="14">Dyp-type peroxidase</fullName>
    </recommendedName>
</protein>
<feature type="region of interest" description="Disordered" evidence="9">
    <location>
        <begin position="290"/>
        <end position="316"/>
    </location>
</feature>
<name>A0A0C3GL88_PILCF</name>
<comment type="similarity">
    <text evidence="8">Belongs to the DyP-type peroxidase family.</text>
</comment>
<proteinExistence type="inferred from homology"/>
<dbReference type="Proteomes" id="UP000054166">
    <property type="component" value="Unassembled WGS sequence"/>
</dbReference>
<dbReference type="GO" id="GO:0005829">
    <property type="term" value="C:cytosol"/>
    <property type="evidence" value="ECO:0007669"/>
    <property type="project" value="TreeGrafter"/>
</dbReference>
<keyword evidence="13" id="KW-1185">Reference proteome</keyword>
<dbReference type="InterPro" id="IPR048328">
    <property type="entry name" value="Dyp_perox_C"/>
</dbReference>
<keyword evidence="5" id="KW-0732">Signal</keyword>
<dbReference type="NCBIfam" id="TIGR01413">
    <property type="entry name" value="Dyp_perox_fam"/>
    <property type="match status" value="1"/>
</dbReference>
<reference evidence="13" key="2">
    <citation type="submission" date="2015-01" db="EMBL/GenBank/DDBJ databases">
        <title>Evolutionary Origins and Diversification of the Mycorrhizal Mutualists.</title>
        <authorList>
            <consortium name="DOE Joint Genome Institute"/>
            <consortium name="Mycorrhizal Genomics Consortium"/>
            <person name="Kohler A."/>
            <person name="Kuo A."/>
            <person name="Nagy L.G."/>
            <person name="Floudas D."/>
            <person name="Copeland A."/>
            <person name="Barry K.W."/>
            <person name="Cichocki N."/>
            <person name="Veneault-Fourrey C."/>
            <person name="LaButti K."/>
            <person name="Lindquist E.A."/>
            <person name="Lipzen A."/>
            <person name="Lundell T."/>
            <person name="Morin E."/>
            <person name="Murat C."/>
            <person name="Riley R."/>
            <person name="Ohm R."/>
            <person name="Sun H."/>
            <person name="Tunlid A."/>
            <person name="Henrissat B."/>
            <person name="Grigoriev I.V."/>
            <person name="Hibbett D.S."/>
            <person name="Martin F."/>
        </authorList>
    </citation>
    <scope>NUCLEOTIDE SEQUENCE [LARGE SCALE GENOMIC DNA]</scope>
    <source>
        <strain evidence="13">F 1598</strain>
    </source>
</reference>
<evidence type="ECO:0000256" key="1">
    <source>
        <dbReference type="ARBA" id="ARBA00001970"/>
    </source>
</evidence>
<keyword evidence="6" id="KW-0560">Oxidoreductase</keyword>
<dbReference type="InterPro" id="IPR011008">
    <property type="entry name" value="Dimeric_a/b-barrel"/>
</dbReference>
<dbReference type="HOGENOM" id="CLU_015125_2_0_1"/>
<evidence type="ECO:0000313" key="13">
    <source>
        <dbReference type="Proteomes" id="UP000054166"/>
    </source>
</evidence>
<dbReference type="GO" id="GO:0020037">
    <property type="term" value="F:heme binding"/>
    <property type="evidence" value="ECO:0007669"/>
    <property type="project" value="InterPro"/>
</dbReference>
<accession>A0A0C3GL88</accession>
<comment type="cofactor">
    <cofactor evidence="1">
        <name>heme b</name>
        <dbReference type="ChEBI" id="CHEBI:60344"/>
    </cofactor>
</comment>
<dbReference type="Pfam" id="PF21105">
    <property type="entry name" value="DyP_N"/>
    <property type="match status" value="1"/>
</dbReference>
<evidence type="ECO:0000256" key="9">
    <source>
        <dbReference type="SAM" id="MobiDB-lite"/>
    </source>
</evidence>
<evidence type="ECO:0008006" key="14">
    <source>
        <dbReference type="Google" id="ProtNLM"/>
    </source>
</evidence>
<keyword evidence="4" id="KW-0479">Metal-binding</keyword>
<reference evidence="12 13" key="1">
    <citation type="submission" date="2014-04" db="EMBL/GenBank/DDBJ databases">
        <authorList>
            <consortium name="DOE Joint Genome Institute"/>
            <person name="Kuo A."/>
            <person name="Tarkka M."/>
            <person name="Buscot F."/>
            <person name="Kohler A."/>
            <person name="Nagy L.G."/>
            <person name="Floudas D."/>
            <person name="Copeland A."/>
            <person name="Barry K.W."/>
            <person name="Cichocki N."/>
            <person name="Veneault-Fourrey C."/>
            <person name="LaButti K."/>
            <person name="Lindquist E.A."/>
            <person name="Lipzen A."/>
            <person name="Lundell T."/>
            <person name="Morin E."/>
            <person name="Murat C."/>
            <person name="Sun H."/>
            <person name="Tunlid A."/>
            <person name="Henrissat B."/>
            <person name="Grigoriev I.V."/>
            <person name="Hibbett D.S."/>
            <person name="Martin F."/>
            <person name="Nordberg H.P."/>
            <person name="Cantor M.N."/>
            <person name="Hua S.X."/>
        </authorList>
    </citation>
    <scope>NUCLEOTIDE SEQUENCE [LARGE SCALE GENOMIC DNA]</scope>
    <source>
        <strain evidence="12 13">F 1598</strain>
    </source>
</reference>
<dbReference type="PANTHER" id="PTHR30521">
    <property type="entry name" value="DEFERROCHELATASE/PEROXIDASE"/>
    <property type="match status" value="1"/>
</dbReference>
<evidence type="ECO:0000256" key="6">
    <source>
        <dbReference type="ARBA" id="ARBA00023002"/>
    </source>
</evidence>
<dbReference type="OrthoDB" id="3207336at2759"/>
<evidence type="ECO:0000256" key="7">
    <source>
        <dbReference type="ARBA" id="ARBA00023004"/>
    </source>
</evidence>
<dbReference type="AlphaFoldDB" id="A0A0C3GL88"/>
<evidence type="ECO:0000259" key="11">
    <source>
        <dbReference type="Pfam" id="PF21105"/>
    </source>
</evidence>